<name>A0A7E4VQ65_PANRE</name>
<feature type="domain" description="PDZ" evidence="2">
    <location>
        <begin position="184"/>
        <end position="257"/>
    </location>
</feature>
<dbReference type="WBParaSite" id="Pan_g23295.t1">
    <property type="protein sequence ID" value="Pan_g23295.t1"/>
    <property type="gene ID" value="Pan_g23295"/>
</dbReference>
<evidence type="ECO:0000313" key="3">
    <source>
        <dbReference type="Proteomes" id="UP000492821"/>
    </source>
</evidence>
<dbReference type="PANTHER" id="PTHR31327">
    <property type="entry name" value="SPERM MEIOSIS PDZ DOMAIN CONTAINING PROTEINS-RELATED"/>
    <property type="match status" value="1"/>
</dbReference>
<proteinExistence type="predicted"/>
<evidence type="ECO:0000256" key="1">
    <source>
        <dbReference type="SAM" id="MobiDB-lite"/>
    </source>
</evidence>
<protein>
    <submittedName>
        <fullName evidence="4">PDZ domain-containing protein</fullName>
    </submittedName>
</protein>
<evidence type="ECO:0000259" key="2">
    <source>
        <dbReference type="PROSITE" id="PS50106"/>
    </source>
</evidence>
<dbReference type="PROSITE" id="PS50106">
    <property type="entry name" value="PDZ"/>
    <property type="match status" value="3"/>
</dbReference>
<accession>A0A7E4VQ65</accession>
<feature type="domain" description="PDZ" evidence="2">
    <location>
        <begin position="378"/>
        <end position="436"/>
    </location>
</feature>
<organism evidence="3 4">
    <name type="scientific">Panagrellus redivivus</name>
    <name type="common">Microworm</name>
    <dbReference type="NCBI Taxonomy" id="6233"/>
    <lineage>
        <taxon>Eukaryota</taxon>
        <taxon>Metazoa</taxon>
        <taxon>Ecdysozoa</taxon>
        <taxon>Nematoda</taxon>
        <taxon>Chromadorea</taxon>
        <taxon>Rhabditida</taxon>
        <taxon>Tylenchina</taxon>
        <taxon>Panagrolaimomorpha</taxon>
        <taxon>Panagrolaimoidea</taxon>
        <taxon>Panagrolaimidae</taxon>
        <taxon>Panagrellus</taxon>
    </lineage>
</organism>
<reference evidence="3" key="1">
    <citation type="journal article" date="2013" name="Genetics">
        <title>The draft genome and transcriptome of Panagrellus redivivus are shaped by the harsh demands of a free-living lifestyle.</title>
        <authorList>
            <person name="Srinivasan J."/>
            <person name="Dillman A.R."/>
            <person name="Macchietto M.G."/>
            <person name="Heikkinen L."/>
            <person name="Lakso M."/>
            <person name="Fracchia K.M."/>
            <person name="Antoshechkin I."/>
            <person name="Mortazavi A."/>
            <person name="Wong G."/>
            <person name="Sternberg P.W."/>
        </authorList>
    </citation>
    <scope>NUCLEOTIDE SEQUENCE [LARGE SCALE GENOMIC DNA]</scope>
    <source>
        <strain evidence="3">MT8872</strain>
    </source>
</reference>
<dbReference type="AlphaFoldDB" id="A0A7E4VQ65"/>
<feature type="domain" description="PDZ" evidence="2">
    <location>
        <begin position="97"/>
        <end position="170"/>
    </location>
</feature>
<dbReference type="SMART" id="SM00228">
    <property type="entry name" value="PDZ"/>
    <property type="match status" value="4"/>
</dbReference>
<dbReference type="InterPro" id="IPR040264">
    <property type="entry name" value="T15H9.4-like"/>
</dbReference>
<evidence type="ECO:0000313" key="4">
    <source>
        <dbReference type="WBParaSite" id="Pan_g23295.t1"/>
    </source>
</evidence>
<dbReference type="InterPro" id="IPR036034">
    <property type="entry name" value="PDZ_sf"/>
</dbReference>
<keyword evidence="3" id="KW-1185">Reference proteome</keyword>
<reference evidence="4" key="2">
    <citation type="submission" date="2020-10" db="UniProtKB">
        <authorList>
            <consortium name="WormBaseParasite"/>
        </authorList>
    </citation>
    <scope>IDENTIFICATION</scope>
</reference>
<dbReference type="InterPro" id="IPR001478">
    <property type="entry name" value="PDZ"/>
</dbReference>
<dbReference type="SUPFAM" id="SSF50156">
    <property type="entry name" value="PDZ domain-like"/>
    <property type="match status" value="4"/>
</dbReference>
<feature type="region of interest" description="Disordered" evidence="1">
    <location>
        <begin position="527"/>
        <end position="552"/>
    </location>
</feature>
<dbReference type="Gene3D" id="2.30.42.10">
    <property type="match status" value="4"/>
</dbReference>
<dbReference type="Proteomes" id="UP000492821">
    <property type="component" value="Unassembled WGS sequence"/>
</dbReference>
<sequence length="552" mass="61618">MAQNGEQLTITAEKLTREDTIVVTEQGAFIEKGLVLHGANPGVTVGDMLVTVAGEQFSSMEDLTQLLYRAGSTGTPFQLQILRQKEEETSNVIERVVVELNKTQEDIGLTVATEGDFVVVAKAEGLSQDAGIRQGDAIMYLNGERVFAPADVTRLSENQTKLLFKLKRGKLSSNKVEFEEKSMLIKVPFSSGDLLGVTLNKDLVVTKIQPGSLADEKFEINDRIVDINGMKFKDENRLFKFLARCDDDLTIEVMRAVPKDPDAGKNATQNNLVLMYLQMNPYEPIGIRPDEKLMISTIQQNSHGEGKFELGDIIKYVNGHAIHDRNHFFKQMEAATSKGRVEVIVERSASREAELEMCQLPPNIEKIVKRHAGYQYLMVNIKYVPKAGRVFGLNIANVTSHKIIVPEIAENCVAGDYLKPLDHIIAINGVPVSDTTIAKKLIRDCRACFQAVIERPVTIDALAAVRKEVEEWRKKANKPPPTKNMEEMPLDVQEIVMNLLRRREKGENQTPAMPSPMRAVTATRPRLTFGEKHTETQIQSDVPASKTLRSLK</sequence>